<name>A0ABP4T1I8_9ACTN</name>
<dbReference type="Proteomes" id="UP001500618">
    <property type="component" value="Unassembled WGS sequence"/>
</dbReference>
<feature type="signal peptide" evidence="1">
    <location>
        <begin position="1"/>
        <end position="25"/>
    </location>
</feature>
<proteinExistence type="predicted"/>
<evidence type="ECO:0000313" key="3">
    <source>
        <dbReference type="Proteomes" id="UP001500618"/>
    </source>
</evidence>
<gene>
    <name evidence="2" type="ORF">GCM10009765_32500</name>
</gene>
<organism evidence="2 3">
    <name type="scientific">Fodinicola feengrottensis</name>
    <dbReference type="NCBI Taxonomy" id="435914"/>
    <lineage>
        <taxon>Bacteria</taxon>
        <taxon>Bacillati</taxon>
        <taxon>Actinomycetota</taxon>
        <taxon>Actinomycetes</taxon>
        <taxon>Mycobacteriales</taxon>
        <taxon>Fodinicola</taxon>
    </lineage>
</organism>
<evidence type="ECO:0000256" key="1">
    <source>
        <dbReference type="SAM" id="SignalP"/>
    </source>
</evidence>
<reference evidence="3" key="1">
    <citation type="journal article" date="2019" name="Int. J. Syst. Evol. Microbiol.">
        <title>The Global Catalogue of Microorganisms (GCM) 10K type strain sequencing project: providing services to taxonomists for standard genome sequencing and annotation.</title>
        <authorList>
            <consortium name="The Broad Institute Genomics Platform"/>
            <consortium name="The Broad Institute Genome Sequencing Center for Infectious Disease"/>
            <person name="Wu L."/>
            <person name="Ma J."/>
        </authorList>
    </citation>
    <scope>NUCLEOTIDE SEQUENCE [LARGE SCALE GENOMIC DNA]</scope>
    <source>
        <strain evidence="3">JCM 14718</strain>
    </source>
</reference>
<keyword evidence="1" id="KW-0732">Signal</keyword>
<protein>
    <submittedName>
        <fullName evidence="2">Uncharacterized protein</fullName>
    </submittedName>
</protein>
<evidence type="ECO:0000313" key="2">
    <source>
        <dbReference type="EMBL" id="GAA1680824.1"/>
    </source>
</evidence>
<sequence>MTRFLRIAAVLVGVVLFALTGTATAASAASPNFQLKAFNLYFHVGELSNTNSCIPAWVTARYWTGTVNAASRLWRADGSGCSSDVTQLQNWGDFQNTHSDVTIPAEPAPGQDITVAGLTTLTLTVTTPNTPPGRQKNVEVTSFVIWGEDIYNNWYKLVDDSTSFTFQDGHNDHSLTVLH</sequence>
<dbReference type="EMBL" id="BAAANY010000009">
    <property type="protein sequence ID" value="GAA1680824.1"/>
    <property type="molecule type" value="Genomic_DNA"/>
</dbReference>
<comment type="caution">
    <text evidence="2">The sequence shown here is derived from an EMBL/GenBank/DDBJ whole genome shotgun (WGS) entry which is preliminary data.</text>
</comment>
<feature type="chain" id="PRO_5045826645" evidence="1">
    <location>
        <begin position="26"/>
        <end position="179"/>
    </location>
</feature>
<keyword evidence="3" id="KW-1185">Reference proteome</keyword>
<accession>A0ABP4T1I8</accession>